<dbReference type="Proteomes" id="UP001277761">
    <property type="component" value="Unassembled WGS sequence"/>
</dbReference>
<reference evidence="3 4" key="1">
    <citation type="submission" date="2023-11" db="EMBL/GenBank/DDBJ databases">
        <authorList>
            <person name="Xu M."/>
            <person name="Jiang T."/>
        </authorList>
    </citation>
    <scope>NUCLEOTIDE SEQUENCE [LARGE SCALE GENOMIC DNA]</scope>
    <source>
        <strain evidence="3 4">SD</strain>
    </source>
</reference>
<gene>
    <name evidence="3" type="ORF">SK069_16855</name>
</gene>
<feature type="domain" description="BD-FAE-like" evidence="2">
    <location>
        <begin position="22"/>
        <end position="201"/>
    </location>
</feature>
<dbReference type="InterPro" id="IPR049492">
    <property type="entry name" value="BD-FAE-like_dom"/>
</dbReference>
<proteinExistence type="predicted"/>
<dbReference type="Pfam" id="PF20434">
    <property type="entry name" value="BD-FAE"/>
    <property type="match status" value="1"/>
</dbReference>
<protein>
    <submittedName>
        <fullName evidence="3">Alpha/beta hydrolase</fullName>
    </submittedName>
</protein>
<dbReference type="InterPro" id="IPR029058">
    <property type="entry name" value="AB_hydrolase_fold"/>
</dbReference>
<comment type="caution">
    <text evidence="3">The sequence shown here is derived from an EMBL/GenBank/DDBJ whole genome shotgun (WGS) entry which is preliminary data.</text>
</comment>
<keyword evidence="4" id="KW-1185">Reference proteome</keyword>
<evidence type="ECO:0000313" key="3">
    <source>
        <dbReference type="EMBL" id="MDX8153271.1"/>
    </source>
</evidence>
<dbReference type="InterPro" id="IPR050300">
    <property type="entry name" value="GDXG_lipolytic_enzyme"/>
</dbReference>
<name>A0ABU4VQR4_9ACTN</name>
<evidence type="ECO:0000259" key="2">
    <source>
        <dbReference type="Pfam" id="PF20434"/>
    </source>
</evidence>
<sequence>MREPYGDHEDQFGELTLPEGASAADPAPVAVLLHGGFWVREYADLAPTRPLARDLADRGWAAWNVEYRRLGGGGGWPATATDVSTAVDHLRALRDRGVPLDLDRVVTAGHSAGGHLALLDGARDPSDAAVRVRALVALAPLTDVRTAHGRDAESARIVERFMGGTPAADPDAYARASPVERVPLGVPQLLVHGALDDAVPAAVIDAYVAAARDAGDAVTLERPERQGHFDLIEPGTEAWSTAVAWLHRHR</sequence>
<organism evidence="3 4">
    <name type="scientific">Patulibacter brassicae</name>
    <dbReference type="NCBI Taxonomy" id="1705717"/>
    <lineage>
        <taxon>Bacteria</taxon>
        <taxon>Bacillati</taxon>
        <taxon>Actinomycetota</taxon>
        <taxon>Thermoleophilia</taxon>
        <taxon>Solirubrobacterales</taxon>
        <taxon>Patulibacteraceae</taxon>
        <taxon>Patulibacter</taxon>
    </lineage>
</organism>
<keyword evidence="1 3" id="KW-0378">Hydrolase</keyword>
<evidence type="ECO:0000256" key="1">
    <source>
        <dbReference type="ARBA" id="ARBA00022801"/>
    </source>
</evidence>
<dbReference type="RefSeq" id="WP_319955420.1">
    <property type="nucleotide sequence ID" value="NZ_JAXAVX010000012.1"/>
</dbReference>
<dbReference type="PANTHER" id="PTHR48081">
    <property type="entry name" value="AB HYDROLASE SUPERFAMILY PROTEIN C4A8.06C"/>
    <property type="match status" value="1"/>
</dbReference>
<dbReference type="Gene3D" id="3.40.50.1820">
    <property type="entry name" value="alpha/beta hydrolase"/>
    <property type="match status" value="1"/>
</dbReference>
<evidence type="ECO:0000313" key="4">
    <source>
        <dbReference type="Proteomes" id="UP001277761"/>
    </source>
</evidence>
<dbReference type="SUPFAM" id="SSF53474">
    <property type="entry name" value="alpha/beta-Hydrolases"/>
    <property type="match status" value="1"/>
</dbReference>
<accession>A0ABU4VQR4</accession>
<dbReference type="GO" id="GO:0016787">
    <property type="term" value="F:hydrolase activity"/>
    <property type="evidence" value="ECO:0007669"/>
    <property type="project" value="UniProtKB-KW"/>
</dbReference>
<dbReference type="EMBL" id="JAXAVX010000012">
    <property type="protein sequence ID" value="MDX8153271.1"/>
    <property type="molecule type" value="Genomic_DNA"/>
</dbReference>